<evidence type="ECO:0000256" key="4">
    <source>
        <dbReference type="ARBA" id="ARBA00022825"/>
    </source>
</evidence>
<evidence type="ECO:0000256" key="5">
    <source>
        <dbReference type="SAM" id="MobiDB-lite"/>
    </source>
</evidence>
<dbReference type="InterPro" id="IPR009003">
    <property type="entry name" value="Peptidase_S1_PA"/>
</dbReference>
<dbReference type="SUPFAM" id="SSF50494">
    <property type="entry name" value="Trypsin-like serine proteases"/>
    <property type="match status" value="1"/>
</dbReference>
<sequence>MGPDGTYGCSHCAFNAGARAVPVLRRTAPPLRRATAALRAPPPKPASAPTPHARRPCAPPLPAARPPRRAARAAAASGEVSQSAKKPPKRGGRAKEHADKDGGGKAAGAAPPALGSTSWIEEWDDDDDEGEESFLAPYMDSVLKVYCVHTEPNHSMPWQRKRQYPSSSSGFVAAVGEQKWILTNAHSVKVKRRGDDRKFIARVLSVGADCDIALLTVDDPEFWEGVAALEFAAALPRLQDQVAVVGYPVGGESISITSGVVSRIEVTEYTHGSYDLLGVQIDAAINGGNSGGPVFNGRGQCVGIAFQALSGSDVENVGYVIPSTVVSHFLTDYVRNGKFTGFPALGVQWQRMESETLRRAYGMAPKQKGVLIRRVNTTSHAASVLAQDDVLLSFDGTAIACDGTVPFRTGERIAFSYLISQKFVGDEAVLEVLRGGQVLKLTAKLSKPAALVPPHLENRDPSYFIVSGLVLVACSEPFLESEYGADYAAEAPVKLLEQLYHGQPSQPGEEVVVLSQVLAADSTLGYEDVLNVQVLSFNGTRVHNLRHLAQLVTACTDPYLRFDCEYREAVVLDSAAAFADTAAVLDAHGIPAAVSPDLREGLPPWPPVQASSGSEPAGSEPIAAAA</sequence>
<comment type="caution">
    <text evidence="7">The sequence shown here is derived from an EMBL/GenBank/DDBJ whole genome shotgun (WGS) entry which is preliminary data.</text>
</comment>
<dbReference type="InParanoid" id="A0A2V0P0Y3"/>
<evidence type="ECO:0000256" key="3">
    <source>
        <dbReference type="ARBA" id="ARBA00022801"/>
    </source>
</evidence>
<keyword evidence="4" id="KW-0720">Serine protease</keyword>
<dbReference type="Gene3D" id="2.40.10.10">
    <property type="entry name" value="Trypsin-like serine proteases"/>
    <property type="match status" value="2"/>
</dbReference>
<dbReference type="Gene3D" id="3.20.190.20">
    <property type="match status" value="1"/>
</dbReference>
<accession>A0A2V0P0Y3</accession>
<proteinExistence type="inferred from homology"/>
<feature type="region of interest" description="Disordered" evidence="5">
    <location>
        <begin position="598"/>
        <end position="626"/>
    </location>
</feature>
<dbReference type="SUPFAM" id="SSF50156">
    <property type="entry name" value="PDZ domain-like"/>
    <property type="match status" value="1"/>
</dbReference>
<feature type="region of interest" description="Disordered" evidence="5">
    <location>
        <begin position="33"/>
        <end position="131"/>
    </location>
</feature>
<dbReference type="Proteomes" id="UP000247498">
    <property type="component" value="Unassembled WGS sequence"/>
</dbReference>
<feature type="domain" description="Protease Do-like PDZ" evidence="6">
    <location>
        <begin position="452"/>
        <end position="597"/>
    </location>
</feature>
<dbReference type="OrthoDB" id="4217619at2759"/>
<dbReference type="Pfam" id="PF17815">
    <property type="entry name" value="PDZ_3"/>
    <property type="match status" value="1"/>
</dbReference>
<dbReference type="Gene3D" id="2.30.42.10">
    <property type="match status" value="1"/>
</dbReference>
<dbReference type="FunFam" id="2.40.10.10:FF:000012">
    <property type="entry name" value="protease Do-like 9"/>
    <property type="match status" value="1"/>
</dbReference>
<dbReference type="PANTHER" id="PTHR45980:SF18">
    <property type="entry name" value="PROTEASE DO-LIKE 9"/>
    <property type="match status" value="1"/>
</dbReference>
<name>A0A2V0P0Y3_9CHLO</name>
<dbReference type="GO" id="GO:0004252">
    <property type="term" value="F:serine-type endopeptidase activity"/>
    <property type="evidence" value="ECO:0007669"/>
    <property type="project" value="InterPro"/>
</dbReference>
<dbReference type="InterPro" id="IPR041517">
    <property type="entry name" value="DEGP_PDZ"/>
</dbReference>
<dbReference type="PANTHER" id="PTHR45980">
    <property type="match status" value="1"/>
</dbReference>
<dbReference type="STRING" id="307507.A0A2V0P0Y3"/>
<reference evidence="7 8" key="1">
    <citation type="journal article" date="2018" name="Sci. Rep.">
        <title>Raphidocelis subcapitata (=Pseudokirchneriella subcapitata) provides an insight into genome evolution and environmental adaptations in the Sphaeropleales.</title>
        <authorList>
            <person name="Suzuki S."/>
            <person name="Yamaguchi H."/>
            <person name="Nakajima N."/>
            <person name="Kawachi M."/>
        </authorList>
    </citation>
    <scope>NUCLEOTIDE SEQUENCE [LARGE SCALE GENOMIC DNA]</scope>
    <source>
        <strain evidence="7 8">NIES-35</strain>
    </source>
</reference>
<comment type="similarity">
    <text evidence="1">Belongs to the peptidase S1C family.</text>
</comment>
<dbReference type="AlphaFoldDB" id="A0A2V0P0Y3"/>
<keyword evidence="2 7" id="KW-0645">Protease</keyword>
<dbReference type="InterPro" id="IPR043504">
    <property type="entry name" value="Peptidase_S1_PA_chymotrypsin"/>
</dbReference>
<evidence type="ECO:0000256" key="2">
    <source>
        <dbReference type="ARBA" id="ARBA00022670"/>
    </source>
</evidence>
<dbReference type="EMBL" id="BDRX01000033">
    <property type="protein sequence ID" value="GBF92582.1"/>
    <property type="molecule type" value="Genomic_DNA"/>
</dbReference>
<evidence type="ECO:0000313" key="8">
    <source>
        <dbReference type="Proteomes" id="UP000247498"/>
    </source>
</evidence>
<evidence type="ECO:0000313" key="7">
    <source>
        <dbReference type="EMBL" id="GBF92582.1"/>
    </source>
</evidence>
<dbReference type="GO" id="GO:0006508">
    <property type="term" value="P:proteolysis"/>
    <property type="evidence" value="ECO:0007669"/>
    <property type="project" value="UniProtKB-KW"/>
</dbReference>
<keyword evidence="8" id="KW-1185">Reference proteome</keyword>
<dbReference type="Pfam" id="PF13365">
    <property type="entry name" value="Trypsin_2"/>
    <property type="match status" value="1"/>
</dbReference>
<dbReference type="InterPro" id="IPR001940">
    <property type="entry name" value="Peptidase_S1C"/>
</dbReference>
<organism evidence="7 8">
    <name type="scientific">Raphidocelis subcapitata</name>
    <dbReference type="NCBI Taxonomy" id="307507"/>
    <lineage>
        <taxon>Eukaryota</taxon>
        <taxon>Viridiplantae</taxon>
        <taxon>Chlorophyta</taxon>
        <taxon>core chlorophytes</taxon>
        <taxon>Chlorophyceae</taxon>
        <taxon>CS clade</taxon>
        <taxon>Sphaeropleales</taxon>
        <taxon>Selenastraceae</taxon>
        <taxon>Raphidocelis</taxon>
    </lineage>
</organism>
<dbReference type="InterPro" id="IPR036034">
    <property type="entry name" value="PDZ_sf"/>
</dbReference>
<protein>
    <submittedName>
        <fullName evidence="7">Protease Do-like</fullName>
    </submittedName>
</protein>
<dbReference type="InterPro" id="IPR046449">
    <property type="entry name" value="DEGP_PDZ_sf"/>
</dbReference>
<keyword evidence="3" id="KW-0378">Hydrolase</keyword>
<feature type="compositionally biased region" description="Basic and acidic residues" evidence="5">
    <location>
        <begin position="93"/>
        <end position="103"/>
    </location>
</feature>
<evidence type="ECO:0000256" key="1">
    <source>
        <dbReference type="ARBA" id="ARBA00010541"/>
    </source>
</evidence>
<dbReference type="PRINTS" id="PR00834">
    <property type="entry name" value="PROTEASES2C"/>
</dbReference>
<evidence type="ECO:0000259" key="6">
    <source>
        <dbReference type="Pfam" id="PF17815"/>
    </source>
</evidence>
<gene>
    <name evidence="7" type="ORF">Rsub_05196</name>
</gene>
<feature type="compositionally biased region" description="Acidic residues" evidence="5">
    <location>
        <begin position="121"/>
        <end position="131"/>
    </location>
</feature>